<name>A0AAW1TNP0_9CUCU</name>
<proteinExistence type="predicted"/>
<evidence type="ECO:0000313" key="2">
    <source>
        <dbReference type="Proteomes" id="UP001431783"/>
    </source>
</evidence>
<protein>
    <submittedName>
        <fullName evidence="1">Uncharacterized protein</fullName>
    </submittedName>
</protein>
<dbReference type="AlphaFoldDB" id="A0AAW1TNP0"/>
<dbReference type="InterPro" id="IPR058242">
    <property type="entry name" value="Capsid_partitivirus"/>
</dbReference>
<comment type="caution">
    <text evidence="1">The sequence shown here is derived from an EMBL/GenBank/DDBJ whole genome shotgun (WGS) entry which is preliminary data.</text>
</comment>
<accession>A0AAW1TNP0</accession>
<sequence length="208" mass="23268">MLSRLHDSCDSDILTCSELSFSKNHNVETVEVITPGEYYLKECSSIPKIQKLDEGNLAQDQPVAKELDSNADVNSYYVESQPDPSSSTINREPESVEVITPTPVFKSTLTLSPAEIDANFYLGDKDTYNVDNPPFEYESFDRSKHLTLDNLWFPPYSKNYGLLNYALTLGLLIETGDLDGVTILLPNINMSLTENNSMYMQGTPFSTV</sequence>
<evidence type="ECO:0000313" key="1">
    <source>
        <dbReference type="EMBL" id="KAK9871898.1"/>
    </source>
</evidence>
<dbReference type="Pfam" id="PF25666">
    <property type="entry name" value="Partiti_capsid"/>
    <property type="match status" value="1"/>
</dbReference>
<dbReference type="EMBL" id="JARQZJ010000008">
    <property type="protein sequence ID" value="KAK9871898.1"/>
    <property type="molecule type" value="Genomic_DNA"/>
</dbReference>
<keyword evidence="2" id="KW-1185">Reference proteome</keyword>
<reference evidence="1 2" key="1">
    <citation type="submission" date="2023-03" db="EMBL/GenBank/DDBJ databases">
        <title>Genome insight into feeding habits of ladybird beetles.</title>
        <authorList>
            <person name="Li H.-S."/>
            <person name="Huang Y.-H."/>
            <person name="Pang H."/>
        </authorList>
    </citation>
    <scope>NUCLEOTIDE SEQUENCE [LARGE SCALE GENOMIC DNA]</scope>
    <source>
        <strain evidence="1">SYSU_2023b</strain>
        <tissue evidence="1">Whole body</tissue>
    </source>
</reference>
<organism evidence="1 2">
    <name type="scientific">Henosepilachna vigintioctopunctata</name>
    <dbReference type="NCBI Taxonomy" id="420089"/>
    <lineage>
        <taxon>Eukaryota</taxon>
        <taxon>Metazoa</taxon>
        <taxon>Ecdysozoa</taxon>
        <taxon>Arthropoda</taxon>
        <taxon>Hexapoda</taxon>
        <taxon>Insecta</taxon>
        <taxon>Pterygota</taxon>
        <taxon>Neoptera</taxon>
        <taxon>Endopterygota</taxon>
        <taxon>Coleoptera</taxon>
        <taxon>Polyphaga</taxon>
        <taxon>Cucujiformia</taxon>
        <taxon>Coccinelloidea</taxon>
        <taxon>Coccinellidae</taxon>
        <taxon>Epilachninae</taxon>
        <taxon>Epilachnini</taxon>
        <taxon>Henosepilachna</taxon>
    </lineage>
</organism>
<dbReference type="Proteomes" id="UP001431783">
    <property type="component" value="Unassembled WGS sequence"/>
</dbReference>
<gene>
    <name evidence="1" type="ORF">WA026_015147</name>
</gene>